<dbReference type="SUPFAM" id="SSF53850">
    <property type="entry name" value="Periplasmic binding protein-like II"/>
    <property type="match status" value="1"/>
</dbReference>
<dbReference type="STRING" id="37928.SAMN04489742_2127"/>
<evidence type="ECO:0000313" key="4">
    <source>
        <dbReference type="Proteomes" id="UP000181917"/>
    </source>
</evidence>
<sequence length="533" mass="57152">MKRLPVFTGCLTAALAVVLTGCSGGSNASESSNQNGTETAVVGVGALPDSLTPSPWGGSASHVVLTGLGSQLLQYERGDTDEATCSEVSENVTGRLAESADLNEDGTGVIVKLRELTSQWGNTLSAEDVRWSLEIGMERQPVMKGTLKSSGFDVDNLVAIIDDRTVQLNVADPGSFTVESLQNNLFYIHDSTEAKKHATEEDPTANDWLSRNLADYSGWELEEFTPGTSLIVTADPDWEGERGSADRVVVKAVSSTATRSQLLQQGELDVANAFEYEQYKTLGEMDGVTVADCASQNRDTLMLNTEAGPLADKRVRHAISMALDRDAIVEGAYAGYGEAAGSVFPMIEDSKIYQHDPEGAKQLLSEAGYADGFPLTIIYSETRPGPVAAKSAVLIQSMLGEVGIDVELQNMASTTDFSTALIDGRYQAALYAEPLVILDPAFYTYAFYGTNAPSNSTGWSSPEFDELRLKLAATPDEEKETRTALLEDMTALVDEGAAILSLVEVRNMLAKQEDLPGGMPMPNSQVYFGELGK</sequence>
<dbReference type="AlphaFoldDB" id="A0A1H1CWU6"/>
<dbReference type="PROSITE" id="PS51257">
    <property type="entry name" value="PROKAR_LIPOPROTEIN"/>
    <property type="match status" value="1"/>
</dbReference>
<dbReference type="InterPro" id="IPR000914">
    <property type="entry name" value="SBP_5_dom"/>
</dbReference>
<dbReference type="GO" id="GO:1904680">
    <property type="term" value="F:peptide transmembrane transporter activity"/>
    <property type="evidence" value="ECO:0007669"/>
    <property type="project" value="TreeGrafter"/>
</dbReference>
<dbReference type="GO" id="GO:0042597">
    <property type="term" value="C:periplasmic space"/>
    <property type="evidence" value="ECO:0007669"/>
    <property type="project" value="UniProtKB-ARBA"/>
</dbReference>
<dbReference type="Pfam" id="PF00496">
    <property type="entry name" value="SBP_bac_5"/>
    <property type="match status" value="1"/>
</dbReference>
<dbReference type="GO" id="GO:0043190">
    <property type="term" value="C:ATP-binding cassette (ABC) transporter complex"/>
    <property type="evidence" value="ECO:0007669"/>
    <property type="project" value="InterPro"/>
</dbReference>
<dbReference type="InterPro" id="IPR030678">
    <property type="entry name" value="Peptide/Ni-bd"/>
</dbReference>
<dbReference type="PIRSF" id="PIRSF002741">
    <property type="entry name" value="MppA"/>
    <property type="match status" value="1"/>
</dbReference>
<dbReference type="PANTHER" id="PTHR30290">
    <property type="entry name" value="PERIPLASMIC BINDING COMPONENT OF ABC TRANSPORTER"/>
    <property type="match status" value="1"/>
</dbReference>
<gene>
    <name evidence="3" type="ORF">SAMN04489742_2127</name>
</gene>
<keyword evidence="4" id="KW-1185">Reference proteome</keyword>
<protein>
    <submittedName>
        <fullName evidence="3">Peptide/nickel transport system substrate-binding protein</fullName>
    </submittedName>
</protein>
<dbReference type="Proteomes" id="UP000181917">
    <property type="component" value="Unassembled WGS sequence"/>
</dbReference>
<evidence type="ECO:0000313" key="3">
    <source>
        <dbReference type="EMBL" id="SDQ68509.1"/>
    </source>
</evidence>
<dbReference type="RefSeq" id="WP_083339696.1">
    <property type="nucleotide sequence ID" value="NZ_CP018863.1"/>
</dbReference>
<evidence type="ECO:0000256" key="1">
    <source>
        <dbReference type="SAM" id="SignalP"/>
    </source>
</evidence>
<accession>A0A1H1CWU6</accession>
<proteinExistence type="predicted"/>
<reference evidence="3 4" key="1">
    <citation type="submission" date="2016-10" db="EMBL/GenBank/DDBJ databases">
        <authorList>
            <person name="de Groot N.N."/>
        </authorList>
    </citation>
    <scope>NUCLEOTIDE SEQUENCE [LARGE SCALE GENOMIC DNA]</scope>
    <source>
        <strain evidence="3 4">DSM 20117</strain>
    </source>
</reference>
<dbReference type="Gene3D" id="3.10.105.10">
    <property type="entry name" value="Dipeptide-binding Protein, Domain 3"/>
    <property type="match status" value="1"/>
</dbReference>
<evidence type="ECO:0000259" key="2">
    <source>
        <dbReference type="Pfam" id="PF00496"/>
    </source>
</evidence>
<dbReference type="Gene3D" id="3.90.76.10">
    <property type="entry name" value="Dipeptide-binding Protein, Domain 1"/>
    <property type="match status" value="1"/>
</dbReference>
<name>A0A1H1CWU6_9MICC</name>
<dbReference type="EMBL" id="FNKH01000002">
    <property type="protein sequence ID" value="SDQ68509.1"/>
    <property type="molecule type" value="Genomic_DNA"/>
</dbReference>
<organism evidence="3 4">
    <name type="scientific">Crystallibacter crystallopoietes</name>
    <dbReference type="NCBI Taxonomy" id="37928"/>
    <lineage>
        <taxon>Bacteria</taxon>
        <taxon>Bacillati</taxon>
        <taxon>Actinomycetota</taxon>
        <taxon>Actinomycetes</taxon>
        <taxon>Micrococcales</taxon>
        <taxon>Micrococcaceae</taxon>
        <taxon>Crystallibacter</taxon>
    </lineage>
</organism>
<dbReference type="OrthoDB" id="3225986at2"/>
<feature type="chain" id="PRO_5010241727" evidence="1">
    <location>
        <begin position="29"/>
        <end position="533"/>
    </location>
</feature>
<dbReference type="Gene3D" id="3.40.190.10">
    <property type="entry name" value="Periplasmic binding protein-like II"/>
    <property type="match status" value="1"/>
</dbReference>
<dbReference type="InterPro" id="IPR039424">
    <property type="entry name" value="SBP_5"/>
</dbReference>
<feature type="signal peptide" evidence="1">
    <location>
        <begin position="1"/>
        <end position="28"/>
    </location>
</feature>
<dbReference type="GO" id="GO:0015833">
    <property type="term" value="P:peptide transport"/>
    <property type="evidence" value="ECO:0007669"/>
    <property type="project" value="TreeGrafter"/>
</dbReference>
<feature type="domain" description="Solute-binding protein family 5" evidence="2">
    <location>
        <begin position="92"/>
        <end position="452"/>
    </location>
</feature>
<dbReference type="KEGG" id="acry:AC20117_06770"/>
<keyword evidence="1" id="KW-0732">Signal</keyword>